<dbReference type="InterPro" id="IPR020846">
    <property type="entry name" value="MFS_dom"/>
</dbReference>
<evidence type="ECO:0000259" key="8">
    <source>
        <dbReference type="PROSITE" id="PS50850"/>
    </source>
</evidence>
<name>A0A8A0RI17_9FIRM</name>
<keyword evidence="2" id="KW-0813">Transport</keyword>
<organism evidence="9 10">
    <name type="scientific">Koleobacter methoxysyntrophicus</name>
    <dbReference type="NCBI Taxonomy" id="2751313"/>
    <lineage>
        <taxon>Bacteria</taxon>
        <taxon>Bacillati</taxon>
        <taxon>Bacillota</taxon>
        <taxon>Clostridia</taxon>
        <taxon>Koleobacterales</taxon>
        <taxon>Koleobacteraceae</taxon>
        <taxon>Koleobacter</taxon>
    </lineage>
</organism>
<dbReference type="GO" id="GO:0022857">
    <property type="term" value="F:transmembrane transporter activity"/>
    <property type="evidence" value="ECO:0007669"/>
    <property type="project" value="InterPro"/>
</dbReference>
<feature type="transmembrane region" description="Helical" evidence="7">
    <location>
        <begin position="258"/>
        <end position="278"/>
    </location>
</feature>
<feature type="transmembrane region" description="Helical" evidence="7">
    <location>
        <begin position="15"/>
        <end position="40"/>
    </location>
</feature>
<keyword evidence="10" id="KW-1185">Reference proteome</keyword>
<comment type="subcellular location">
    <subcellularLocation>
        <location evidence="1">Cell membrane</location>
        <topology evidence="1">Multi-pass membrane protein</topology>
    </subcellularLocation>
</comment>
<dbReference type="RefSeq" id="WP_206708345.1">
    <property type="nucleotide sequence ID" value="NZ_CP059066.1"/>
</dbReference>
<feature type="transmembrane region" description="Helical" evidence="7">
    <location>
        <begin position="165"/>
        <end position="194"/>
    </location>
</feature>
<feature type="transmembrane region" description="Helical" evidence="7">
    <location>
        <begin position="310"/>
        <end position="335"/>
    </location>
</feature>
<dbReference type="PANTHER" id="PTHR43266:SF2">
    <property type="entry name" value="MAJOR FACILITATOR SUPERFAMILY (MFS) PROFILE DOMAIN-CONTAINING PROTEIN"/>
    <property type="match status" value="1"/>
</dbReference>
<feature type="domain" description="Major facilitator superfamily (MFS) profile" evidence="8">
    <location>
        <begin position="14"/>
        <end position="401"/>
    </location>
</feature>
<evidence type="ECO:0000256" key="1">
    <source>
        <dbReference type="ARBA" id="ARBA00004651"/>
    </source>
</evidence>
<dbReference type="PROSITE" id="PS50850">
    <property type="entry name" value="MFS"/>
    <property type="match status" value="1"/>
</dbReference>
<keyword evidence="5 7" id="KW-1133">Transmembrane helix</keyword>
<evidence type="ECO:0000256" key="3">
    <source>
        <dbReference type="ARBA" id="ARBA00022475"/>
    </source>
</evidence>
<dbReference type="Gene3D" id="1.20.1250.20">
    <property type="entry name" value="MFS general substrate transporter like domains"/>
    <property type="match status" value="1"/>
</dbReference>
<evidence type="ECO:0000313" key="9">
    <source>
        <dbReference type="EMBL" id="QSQ08111.1"/>
    </source>
</evidence>
<feature type="transmembrane region" description="Helical" evidence="7">
    <location>
        <begin position="52"/>
        <end position="72"/>
    </location>
</feature>
<sequence>MIRKVLGDYFINKNFFLLINGAFVSMIGTRIYEVAITWWVYQKTGSSLNVGWFLIATFLPRIIASPYSGYVLDHTSRRNIMVLMDILRGLLMLFLFIPVAIGKLTIIYLAAITILVSICDAFFNPAVNSLIPDIINKELFVRGNSLYQLSNNVSKVLGPVFGATLLQVVGVGGIILINALSFVISGMCVILIKVEEKHLKTGRKSQTFIKDSQECKIFFKKNVFILSLVILIGVLNFFTGALHVLLPVHVKRLGMESIQYGSLLSALSVGAIVAMVITTISKIEVSILFLAISLFVYGLSILVFSLTSSFIIMIISYFVVGIGQTIFNVNMVSILQKIIPIDLRGKVFSIVQALTTALIPISYGVFGMLGNYFKTSYIFILTSVALLTGGIYVFLSEKLIEETKKVKTS</sequence>
<dbReference type="SUPFAM" id="SSF103473">
    <property type="entry name" value="MFS general substrate transporter"/>
    <property type="match status" value="1"/>
</dbReference>
<evidence type="ECO:0000256" key="6">
    <source>
        <dbReference type="ARBA" id="ARBA00023136"/>
    </source>
</evidence>
<dbReference type="Pfam" id="PF07690">
    <property type="entry name" value="MFS_1"/>
    <property type="match status" value="2"/>
</dbReference>
<dbReference type="GO" id="GO:0005886">
    <property type="term" value="C:plasma membrane"/>
    <property type="evidence" value="ECO:0007669"/>
    <property type="project" value="UniProtKB-SubCell"/>
</dbReference>
<dbReference type="KEGG" id="kme:H0A61_00431"/>
<evidence type="ECO:0000256" key="4">
    <source>
        <dbReference type="ARBA" id="ARBA00022692"/>
    </source>
</evidence>
<feature type="transmembrane region" description="Helical" evidence="7">
    <location>
        <begin position="223"/>
        <end position="246"/>
    </location>
</feature>
<gene>
    <name evidence="9" type="ORF">H0A61_00431</name>
</gene>
<keyword evidence="4 7" id="KW-0812">Transmembrane</keyword>
<evidence type="ECO:0000256" key="7">
    <source>
        <dbReference type="SAM" id="Phobius"/>
    </source>
</evidence>
<dbReference type="PANTHER" id="PTHR43266">
    <property type="entry name" value="MACROLIDE-EFFLUX PROTEIN"/>
    <property type="match status" value="1"/>
</dbReference>
<dbReference type="Proteomes" id="UP000662904">
    <property type="component" value="Chromosome"/>
</dbReference>
<feature type="transmembrane region" description="Helical" evidence="7">
    <location>
        <begin position="375"/>
        <end position="395"/>
    </location>
</feature>
<evidence type="ECO:0000256" key="5">
    <source>
        <dbReference type="ARBA" id="ARBA00022989"/>
    </source>
</evidence>
<reference evidence="9" key="1">
    <citation type="submission" date="2020-07" db="EMBL/GenBank/DDBJ databases">
        <title>Koleobacter methoxysyntrophicus gen. nov., sp. nov., a novel anaerobic bacterium isolated from deep subsurface oil field and proposal of Koleobacterales ord. nov. in the phylum Firmicutes.</title>
        <authorList>
            <person name="Sakamoto S."/>
            <person name="Tamaki H."/>
        </authorList>
    </citation>
    <scope>NUCLEOTIDE SEQUENCE</scope>
    <source>
        <strain evidence="9">NRmbB1</strain>
    </source>
</reference>
<feature type="transmembrane region" description="Helical" evidence="7">
    <location>
        <begin position="285"/>
        <end position="304"/>
    </location>
</feature>
<dbReference type="CDD" id="cd06173">
    <property type="entry name" value="MFS_MefA_like"/>
    <property type="match status" value="1"/>
</dbReference>
<proteinExistence type="predicted"/>
<accession>A0A8A0RI17</accession>
<keyword evidence="3" id="KW-1003">Cell membrane</keyword>
<feature type="transmembrane region" description="Helical" evidence="7">
    <location>
        <begin position="347"/>
        <end position="369"/>
    </location>
</feature>
<feature type="transmembrane region" description="Helical" evidence="7">
    <location>
        <begin position="93"/>
        <end position="118"/>
    </location>
</feature>
<evidence type="ECO:0000256" key="2">
    <source>
        <dbReference type="ARBA" id="ARBA00022448"/>
    </source>
</evidence>
<dbReference type="AlphaFoldDB" id="A0A8A0RI17"/>
<protein>
    <recommendedName>
        <fullName evidence="8">Major facilitator superfamily (MFS) profile domain-containing protein</fullName>
    </recommendedName>
</protein>
<dbReference type="EMBL" id="CP059066">
    <property type="protein sequence ID" value="QSQ08111.1"/>
    <property type="molecule type" value="Genomic_DNA"/>
</dbReference>
<dbReference type="InterPro" id="IPR036259">
    <property type="entry name" value="MFS_trans_sf"/>
</dbReference>
<evidence type="ECO:0000313" key="10">
    <source>
        <dbReference type="Proteomes" id="UP000662904"/>
    </source>
</evidence>
<dbReference type="InterPro" id="IPR011701">
    <property type="entry name" value="MFS"/>
</dbReference>
<keyword evidence="6 7" id="KW-0472">Membrane</keyword>